<comment type="similarity">
    <text evidence="1">Belongs to the bacterial solute-binding protein 5 family.</text>
</comment>
<dbReference type="CDD" id="cd08514">
    <property type="entry name" value="PBP2_AppA_like"/>
    <property type="match status" value="1"/>
</dbReference>
<name>A0ABR5SIE8_9BACT</name>
<dbReference type="PANTHER" id="PTHR30290">
    <property type="entry name" value="PERIPLASMIC BINDING COMPONENT OF ABC TRANSPORTER"/>
    <property type="match status" value="1"/>
</dbReference>
<evidence type="ECO:0000313" key="4">
    <source>
        <dbReference type="EMBL" id="KWT92658.1"/>
    </source>
</evidence>
<keyword evidence="5" id="KW-1185">Reference proteome</keyword>
<dbReference type="PROSITE" id="PS51257">
    <property type="entry name" value="PROKAR_LIPOPROTEIN"/>
    <property type="match status" value="1"/>
</dbReference>
<dbReference type="Proteomes" id="UP000060487">
    <property type="component" value="Unassembled WGS sequence"/>
</dbReference>
<dbReference type="InterPro" id="IPR030678">
    <property type="entry name" value="Peptide/Ni-bd"/>
</dbReference>
<dbReference type="Pfam" id="PF00496">
    <property type="entry name" value="SBP_bac_5"/>
    <property type="match status" value="1"/>
</dbReference>
<dbReference type="RefSeq" id="WP_085051020.1">
    <property type="nucleotide sequence ID" value="NZ_LNQR01000021.1"/>
</dbReference>
<dbReference type="InterPro" id="IPR000914">
    <property type="entry name" value="SBP_5_dom"/>
</dbReference>
<dbReference type="EMBL" id="LNQR01000021">
    <property type="protein sequence ID" value="KWT92658.1"/>
    <property type="molecule type" value="Genomic_DNA"/>
</dbReference>
<dbReference type="Gene3D" id="3.40.190.10">
    <property type="entry name" value="Periplasmic binding protein-like II"/>
    <property type="match status" value="1"/>
</dbReference>
<proteinExistence type="inferred from homology"/>
<keyword evidence="2" id="KW-0732">Signal</keyword>
<accession>A0ABR5SIE8</accession>
<dbReference type="PIRSF" id="PIRSF002741">
    <property type="entry name" value="MppA"/>
    <property type="match status" value="1"/>
</dbReference>
<evidence type="ECO:0000256" key="2">
    <source>
        <dbReference type="ARBA" id="ARBA00022729"/>
    </source>
</evidence>
<dbReference type="Gene3D" id="3.90.76.10">
    <property type="entry name" value="Dipeptide-binding Protein, Domain 1"/>
    <property type="match status" value="1"/>
</dbReference>
<reference evidence="4 5" key="1">
    <citation type="submission" date="2015-11" db="EMBL/GenBank/DDBJ databases">
        <authorList>
            <person name="Lin W."/>
        </authorList>
    </citation>
    <scope>NUCLEOTIDE SEQUENCE [LARGE SCALE GENOMIC DNA]</scope>
    <source>
        <strain evidence="4 5">HCH-1</strain>
    </source>
</reference>
<comment type="caution">
    <text evidence="4">The sequence shown here is derived from an EMBL/GenBank/DDBJ whole genome shotgun (WGS) entry which is preliminary data.</text>
</comment>
<dbReference type="InterPro" id="IPR039424">
    <property type="entry name" value="SBP_5"/>
</dbReference>
<dbReference type="PANTHER" id="PTHR30290:SF38">
    <property type="entry name" value="D,D-DIPEPTIDE-BINDING PERIPLASMIC PROTEIN DDPA-RELATED"/>
    <property type="match status" value="1"/>
</dbReference>
<organism evidence="4 5">
    <name type="scientific">Candidatus Magnetominusculus xianensis</name>
    <dbReference type="NCBI Taxonomy" id="1748249"/>
    <lineage>
        <taxon>Bacteria</taxon>
        <taxon>Pseudomonadati</taxon>
        <taxon>Nitrospirota</taxon>
        <taxon>Nitrospiria</taxon>
        <taxon>Nitrospirales</taxon>
        <taxon>Nitrospiraceae</taxon>
        <taxon>Candidatus Magnetominusculus</taxon>
    </lineage>
</organism>
<gene>
    <name evidence="4" type="ORF">ASN18_0489</name>
</gene>
<dbReference type="Gene3D" id="3.10.105.10">
    <property type="entry name" value="Dipeptide-binding Protein, Domain 3"/>
    <property type="match status" value="1"/>
</dbReference>
<protein>
    <submittedName>
        <fullName evidence="4">Peptide-binding protein</fullName>
    </submittedName>
</protein>
<feature type="domain" description="Solute-binding protein family 5" evidence="3">
    <location>
        <begin position="87"/>
        <end position="453"/>
    </location>
</feature>
<sequence length="543" mass="60846">MKTLLIVKIFVLTIALSACDSRGAGRNQAVTPSQANATPVYGGTLIEGMTAEPSVLIPVLAGDSASHSVSGNIFNGLVKYAPDLSTVGDLAESWEISPDGLTITFHLKKGVRWTDGADFTAEDVLFGFQTIISDKTPTPYKEDFLQVKTAETPDNHTFRVTYGKPFAPALNTWGSLVVLPKHLLQGVDITKTPLIRKPVGMGPYKLDTWVSGQELTLSSNQDYFEGRPYIDKYVYRIIPDQSTMFMALKAGEVDLMGVTPIQFKRQTDSEYFNANFNKYRYPVFSYTYLGFNLRHPFFGDKRVRQAIAHAIDKQEIIDIVLYGLATPSTGPYVPNTWPYNPNVKKYDFNPAKAKALLAEAGWIDTGGILSKNGVPFEFTILTNMGNPLRMKTAAIIQWKLKQVGIKVNIRALEWSTFLNEFIDKKRFDAVILGWGIGMDGDQYDIWHSSKTKDKEFNFVSYSNSEVDALLETGRRTFDIDKRKAAYYKIQAILADELPYLFLYVPDALVVVNKKFMGIEPTTIGIGYNLPKWYVSNARNNPEK</sequence>
<evidence type="ECO:0000256" key="1">
    <source>
        <dbReference type="ARBA" id="ARBA00005695"/>
    </source>
</evidence>
<evidence type="ECO:0000313" key="5">
    <source>
        <dbReference type="Proteomes" id="UP000060487"/>
    </source>
</evidence>
<evidence type="ECO:0000259" key="3">
    <source>
        <dbReference type="Pfam" id="PF00496"/>
    </source>
</evidence>
<dbReference type="SUPFAM" id="SSF53850">
    <property type="entry name" value="Periplasmic binding protein-like II"/>
    <property type="match status" value="1"/>
</dbReference>